<evidence type="ECO:0000256" key="3">
    <source>
        <dbReference type="ARBA" id="ARBA00022692"/>
    </source>
</evidence>
<dbReference type="PROSITE" id="PS50850">
    <property type="entry name" value="MFS"/>
    <property type="match status" value="1"/>
</dbReference>
<dbReference type="PANTHER" id="PTHR43124:SF5">
    <property type="entry name" value="PURINE RIBONUCLEOSIDE EFFLUX PUMP NEPI"/>
    <property type="match status" value="1"/>
</dbReference>
<comment type="subcellular location">
    <subcellularLocation>
        <location evidence="1">Cell membrane</location>
        <topology evidence="1">Multi-pass membrane protein</topology>
    </subcellularLocation>
</comment>
<evidence type="ECO:0000313" key="8">
    <source>
        <dbReference type="EMBL" id="MFD1874256.1"/>
    </source>
</evidence>
<evidence type="ECO:0000256" key="5">
    <source>
        <dbReference type="ARBA" id="ARBA00023136"/>
    </source>
</evidence>
<evidence type="ECO:0000313" key="9">
    <source>
        <dbReference type="Proteomes" id="UP001597197"/>
    </source>
</evidence>
<keyword evidence="5 6" id="KW-0472">Membrane</keyword>
<evidence type="ECO:0000256" key="2">
    <source>
        <dbReference type="ARBA" id="ARBA00022475"/>
    </source>
</evidence>
<dbReference type="CDD" id="cd17324">
    <property type="entry name" value="MFS_NepI_like"/>
    <property type="match status" value="1"/>
</dbReference>
<comment type="caution">
    <text evidence="8">The sequence shown here is derived from an EMBL/GenBank/DDBJ whole genome shotgun (WGS) entry which is preliminary data.</text>
</comment>
<feature type="transmembrane region" description="Helical" evidence="6">
    <location>
        <begin position="304"/>
        <end position="327"/>
    </location>
</feature>
<dbReference type="InterPro" id="IPR036259">
    <property type="entry name" value="MFS_trans_sf"/>
</dbReference>
<feature type="transmembrane region" description="Helical" evidence="6">
    <location>
        <begin position="281"/>
        <end position="298"/>
    </location>
</feature>
<feature type="transmembrane region" description="Helical" evidence="6">
    <location>
        <begin position="113"/>
        <end position="134"/>
    </location>
</feature>
<gene>
    <name evidence="8" type="ORF">ACFSDX_17560</name>
</gene>
<feature type="transmembrane region" description="Helical" evidence="6">
    <location>
        <begin position="248"/>
        <end position="269"/>
    </location>
</feature>
<dbReference type="Gene3D" id="1.20.1250.20">
    <property type="entry name" value="MFS general substrate transporter like domains"/>
    <property type="match status" value="1"/>
</dbReference>
<sequence length="411" mass="42776">MPQRTDNLGPAQKPAWNAVFALALGVAGLITSEFLPVSLLTPMARDLAITEGVAGQAISITAVVAMFASLLIAVVTQRLDRRWVLLSFSVLQVLSNALVAFAPNFLVLTIGRVLLGLAIGGFWAMSAAVAMRLVPSKDVPKALSTIFGAVSVATVVAAPLGSFLGGLLGWRVVFGLAAGLGALSFTWQALTLPAMAPDQPAGLGTLGRLLKRPHVTPGMLATLFVFMGYATFFTYLRPFLETVTGVNVNVLTTILLGFGLANLAGTVLARHLLTRNLARTLTLMPLLMGGVVAGLVLFGRQPVVASVLVAFWGTTFGVVQVGWPTWLTRTLPDEAESGGGLQVATTQLAITIGAALGGLLFDLTGAVGVYIGSSVVTLLAALVAWLAFRQSADREPATAQPAEEKLAAQHG</sequence>
<feature type="transmembrane region" description="Helical" evidence="6">
    <location>
        <begin position="217"/>
        <end position="236"/>
    </location>
</feature>
<keyword evidence="3 6" id="KW-0812">Transmembrane</keyword>
<feature type="transmembrane region" description="Helical" evidence="6">
    <location>
        <begin position="20"/>
        <end position="41"/>
    </location>
</feature>
<evidence type="ECO:0000259" key="7">
    <source>
        <dbReference type="PROSITE" id="PS50850"/>
    </source>
</evidence>
<feature type="transmembrane region" description="Helical" evidence="6">
    <location>
        <begin position="174"/>
        <end position="196"/>
    </location>
</feature>
<evidence type="ECO:0000256" key="6">
    <source>
        <dbReference type="SAM" id="Phobius"/>
    </source>
</evidence>
<name>A0ABW4QYM2_9BACT</name>
<dbReference type="InterPro" id="IPR050189">
    <property type="entry name" value="MFS_Efflux_Transporters"/>
</dbReference>
<dbReference type="InterPro" id="IPR011701">
    <property type="entry name" value="MFS"/>
</dbReference>
<dbReference type="Pfam" id="PF07690">
    <property type="entry name" value="MFS_1"/>
    <property type="match status" value="1"/>
</dbReference>
<keyword evidence="9" id="KW-1185">Reference proteome</keyword>
<feature type="transmembrane region" description="Helical" evidence="6">
    <location>
        <begin position="146"/>
        <end position="168"/>
    </location>
</feature>
<keyword evidence="4 6" id="KW-1133">Transmembrane helix</keyword>
<dbReference type="RefSeq" id="WP_382315893.1">
    <property type="nucleotide sequence ID" value="NZ_JBHUFD010000006.1"/>
</dbReference>
<dbReference type="EMBL" id="JBHUFD010000006">
    <property type="protein sequence ID" value="MFD1874256.1"/>
    <property type="molecule type" value="Genomic_DNA"/>
</dbReference>
<protein>
    <submittedName>
        <fullName evidence="8">MFS transporter</fullName>
    </submittedName>
</protein>
<evidence type="ECO:0000256" key="1">
    <source>
        <dbReference type="ARBA" id="ARBA00004651"/>
    </source>
</evidence>
<dbReference type="SUPFAM" id="SSF103473">
    <property type="entry name" value="MFS general substrate transporter"/>
    <property type="match status" value="1"/>
</dbReference>
<feature type="transmembrane region" description="Helical" evidence="6">
    <location>
        <begin position="367"/>
        <end position="388"/>
    </location>
</feature>
<feature type="transmembrane region" description="Helical" evidence="6">
    <location>
        <begin position="53"/>
        <end position="76"/>
    </location>
</feature>
<proteinExistence type="predicted"/>
<feature type="transmembrane region" description="Helical" evidence="6">
    <location>
        <begin position="339"/>
        <end position="361"/>
    </location>
</feature>
<dbReference type="Proteomes" id="UP001597197">
    <property type="component" value="Unassembled WGS sequence"/>
</dbReference>
<dbReference type="PANTHER" id="PTHR43124">
    <property type="entry name" value="PURINE EFFLUX PUMP PBUE"/>
    <property type="match status" value="1"/>
</dbReference>
<feature type="transmembrane region" description="Helical" evidence="6">
    <location>
        <begin position="83"/>
        <end position="107"/>
    </location>
</feature>
<accession>A0ABW4QYM2</accession>
<reference evidence="9" key="1">
    <citation type="journal article" date="2019" name="Int. J. Syst. Evol. Microbiol.">
        <title>The Global Catalogue of Microorganisms (GCM) 10K type strain sequencing project: providing services to taxonomists for standard genome sequencing and annotation.</title>
        <authorList>
            <consortium name="The Broad Institute Genomics Platform"/>
            <consortium name="The Broad Institute Genome Sequencing Center for Infectious Disease"/>
            <person name="Wu L."/>
            <person name="Ma J."/>
        </authorList>
    </citation>
    <scope>NUCLEOTIDE SEQUENCE [LARGE SCALE GENOMIC DNA]</scope>
    <source>
        <strain evidence="9">CGMCC 1.15795</strain>
    </source>
</reference>
<keyword evidence="2" id="KW-1003">Cell membrane</keyword>
<dbReference type="InterPro" id="IPR020846">
    <property type="entry name" value="MFS_dom"/>
</dbReference>
<organism evidence="8 9">
    <name type="scientific">Hymenobacter bucti</name>
    <dbReference type="NCBI Taxonomy" id="1844114"/>
    <lineage>
        <taxon>Bacteria</taxon>
        <taxon>Pseudomonadati</taxon>
        <taxon>Bacteroidota</taxon>
        <taxon>Cytophagia</taxon>
        <taxon>Cytophagales</taxon>
        <taxon>Hymenobacteraceae</taxon>
        <taxon>Hymenobacter</taxon>
    </lineage>
</organism>
<evidence type="ECO:0000256" key="4">
    <source>
        <dbReference type="ARBA" id="ARBA00022989"/>
    </source>
</evidence>
<feature type="domain" description="Major facilitator superfamily (MFS) profile" evidence="7">
    <location>
        <begin position="18"/>
        <end position="392"/>
    </location>
</feature>